<feature type="transmembrane region" description="Helical" evidence="1">
    <location>
        <begin position="72"/>
        <end position="92"/>
    </location>
</feature>
<feature type="transmembrane region" description="Helical" evidence="1">
    <location>
        <begin position="151"/>
        <end position="171"/>
    </location>
</feature>
<evidence type="ECO:0000313" key="2">
    <source>
        <dbReference type="EMBL" id="MBO1306093.1"/>
    </source>
</evidence>
<reference evidence="2 3" key="1">
    <citation type="submission" date="2021-03" db="EMBL/GenBank/DDBJ databases">
        <title>Enterococcal diversity collection.</title>
        <authorList>
            <person name="Gilmore M.S."/>
            <person name="Schwartzman J."/>
            <person name="Van Tyne D."/>
            <person name="Martin M."/>
            <person name="Earl A.M."/>
            <person name="Manson A.L."/>
            <person name="Straub T."/>
            <person name="Salamzade R."/>
            <person name="Saavedra J."/>
            <person name="Lebreton F."/>
            <person name="Prichula J."/>
            <person name="Schaufler K."/>
            <person name="Gaca A."/>
            <person name="Sgardioli B."/>
            <person name="Wagenaar J."/>
            <person name="Strong T."/>
        </authorList>
    </citation>
    <scope>NUCLEOTIDE SEQUENCE [LARGE SCALE GENOMIC DNA]</scope>
    <source>
        <strain evidence="2 3">669A</strain>
    </source>
</reference>
<gene>
    <name evidence="2" type="ORF">JZO70_07965</name>
</gene>
<dbReference type="Proteomes" id="UP000664601">
    <property type="component" value="Unassembled WGS sequence"/>
</dbReference>
<keyword evidence="3" id="KW-1185">Reference proteome</keyword>
<organism evidence="2 3">
    <name type="scientific">Candidatus Enterococcus moelleringii</name>
    <dbReference type="NCBI Taxonomy" id="2815325"/>
    <lineage>
        <taxon>Bacteria</taxon>
        <taxon>Bacillati</taxon>
        <taxon>Bacillota</taxon>
        <taxon>Bacilli</taxon>
        <taxon>Lactobacillales</taxon>
        <taxon>Enterococcaceae</taxon>
        <taxon>Enterococcus</taxon>
    </lineage>
</organism>
<dbReference type="RefSeq" id="WP_207673019.1">
    <property type="nucleotide sequence ID" value="NZ_JAFREM010000012.1"/>
</dbReference>
<comment type="caution">
    <text evidence="2">The sequence shown here is derived from an EMBL/GenBank/DDBJ whole genome shotgun (WGS) entry which is preliminary data.</text>
</comment>
<keyword evidence="1" id="KW-0812">Transmembrane</keyword>
<dbReference type="EMBL" id="JAFREM010000012">
    <property type="protein sequence ID" value="MBO1306093.1"/>
    <property type="molecule type" value="Genomic_DNA"/>
</dbReference>
<feature type="transmembrane region" description="Helical" evidence="1">
    <location>
        <begin position="12"/>
        <end position="32"/>
    </location>
</feature>
<sequence>MRRRKMVRHSYVWLFVIGALAGFLVENVYCWVKVGEWTSRQGLVLGPFVPIYGVGAVLFAMILGPRNRKNPILLFVLSSLLGGGIEFFGSLLEEVLLGIRLWDFSQQTYHFEGRTSLLFMFYWGVFGTVYLKVLYPILLKDIRRYLVKHSASLRLVMVFFLFNFTLSGLALNRWAERCQGQGCDSVLDQKLDQHFHDESLAEIYPALQLADRSEEK</sequence>
<protein>
    <submittedName>
        <fullName evidence="2">ABC transporter permease</fullName>
    </submittedName>
</protein>
<proteinExistence type="predicted"/>
<dbReference type="Pfam" id="PF06541">
    <property type="entry name" value="ABC_trans_CmpB"/>
    <property type="match status" value="1"/>
</dbReference>
<keyword evidence="1" id="KW-0472">Membrane</keyword>
<feature type="transmembrane region" description="Helical" evidence="1">
    <location>
        <begin position="120"/>
        <end position="139"/>
    </location>
</feature>
<keyword evidence="1" id="KW-1133">Transmembrane helix</keyword>
<name>A0ABS3LAN0_9ENTE</name>
<feature type="transmembrane region" description="Helical" evidence="1">
    <location>
        <begin position="44"/>
        <end position="65"/>
    </location>
</feature>
<evidence type="ECO:0000313" key="3">
    <source>
        <dbReference type="Proteomes" id="UP000664601"/>
    </source>
</evidence>
<accession>A0ABS3LAN0</accession>
<evidence type="ECO:0000256" key="1">
    <source>
        <dbReference type="SAM" id="Phobius"/>
    </source>
</evidence>
<dbReference type="InterPro" id="IPR010540">
    <property type="entry name" value="CmpB_TMEM229"/>
</dbReference>